<feature type="transmembrane region" description="Helical" evidence="1">
    <location>
        <begin position="16"/>
        <end position="35"/>
    </location>
</feature>
<protein>
    <submittedName>
        <fullName evidence="3">Beta-lactam-binding protein with PASTA domain</fullName>
    </submittedName>
</protein>
<comment type="caution">
    <text evidence="3">The sequence shown here is derived from an EMBL/GenBank/DDBJ whole genome shotgun (WGS) entry which is preliminary data.</text>
</comment>
<dbReference type="Proteomes" id="UP000295197">
    <property type="component" value="Unassembled WGS sequence"/>
</dbReference>
<name>A0A4R3VWU6_9SPHI</name>
<feature type="domain" description="PASTA" evidence="2">
    <location>
        <begin position="182"/>
        <end position="249"/>
    </location>
</feature>
<dbReference type="InterPro" id="IPR005543">
    <property type="entry name" value="PASTA_dom"/>
</dbReference>
<keyword evidence="1" id="KW-0472">Membrane</keyword>
<sequence>MSKLLLYLKTDTFRKNLIYALIVIAAFFLTVYIGLRIYTKHGDSQQVPLLKGLNISEAKAILEKADLEYQIDSIYQMDAKPGVVIEQNPSANSLVKSGRTVYLTIITEVAPDVEFPNIIEKTFIEASAILNNSSLKIGDTIYIYDIARDVVLDAKFAGQSIRTGRPIAKGSKITLVLGNGKGSNEVEVPTLTNLTLSEAKFALVGLGLTVGKITGNITDTASARVIGQSPDSTARFISIGSPIHLELSNDSTPSEILPNP</sequence>
<dbReference type="EMBL" id="SMBZ01000034">
    <property type="protein sequence ID" value="TCV10353.1"/>
    <property type="molecule type" value="Genomic_DNA"/>
</dbReference>
<dbReference type="SMART" id="SM00740">
    <property type="entry name" value="PASTA"/>
    <property type="match status" value="3"/>
</dbReference>
<evidence type="ECO:0000313" key="3">
    <source>
        <dbReference type="EMBL" id="TCV10353.1"/>
    </source>
</evidence>
<accession>A0A4R3VWU6</accession>
<dbReference type="AlphaFoldDB" id="A0A4R3VWU6"/>
<proteinExistence type="predicted"/>
<evidence type="ECO:0000313" key="4">
    <source>
        <dbReference type="Proteomes" id="UP000295197"/>
    </source>
</evidence>
<evidence type="ECO:0000259" key="2">
    <source>
        <dbReference type="PROSITE" id="PS51178"/>
    </source>
</evidence>
<dbReference type="RefSeq" id="WP_132778304.1">
    <property type="nucleotide sequence ID" value="NZ_SMBZ01000034.1"/>
</dbReference>
<feature type="domain" description="PASTA" evidence="2">
    <location>
        <begin position="42"/>
        <end position="107"/>
    </location>
</feature>
<dbReference type="PROSITE" id="PS51178">
    <property type="entry name" value="PASTA"/>
    <property type="match status" value="2"/>
</dbReference>
<gene>
    <name evidence="3" type="ORF">EDC17_103429</name>
</gene>
<keyword evidence="4" id="KW-1185">Reference proteome</keyword>
<dbReference type="Pfam" id="PF03793">
    <property type="entry name" value="PASTA"/>
    <property type="match status" value="2"/>
</dbReference>
<reference evidence="3 4" key="1">
    <citation type="submission" date="2019-03" db="EMBL/GenBank/DDBJ databases">
        <title>Genomic Encyclopedia of Type Strains, Phase IV (KMG-IV): sequencing the most valuable type-strain genomes for metagenomic binning, comparative biology and taxonomic classification.</title>
        <authorList>
            <person name="Goeker M."/>
        </authorList>
    </citation>
    <scope>NUCLEOTIDE SEQUENCE [LARGE SCALE GENOMIC DNA]</scope>
    <source>
        <strain evidence="3 4">DSM 22362</strain>
    </source>
</reference>
<evidence type="ECO:0000256" key="1">
    <source>
        <dbReference type="SAM" id="Phobius"/>
    </source>
</evidence>
<organism evidence="3 4">
    <name type="scientific">Sphingobacterium alimentarium</name>
    <dbReference type="NCBI Taxonomy" id="797292"/>
    <lineage>
        <taxon>Bacteria</taxon>
        <taxon>Pseudomonadati</taxon>
        <taxon>Bacteroidota</taxon>
        <taxon>Sphingobacteriia</taxon>
        <taxon>Sphingobacteriales</taxon>
        <taxon>Sphingobacteriaceae</taxon>
        <taxon>Sphingobacterium</taxon>
    </lineage>
</organism>
<keyword evidence="1" id="KW-0812">Transmembrane</keyword>
<dbReference type="OrthoDB" id="9803895at2"/>
<dbReference type="CDD" id="cd06577">
    <property type="entry name" value="PASTA_pknB"/>
    <property type="match status" value="3"/>
</dbReference>
<keyword evidence="1" id="KW-1133">Transmembrane helix</keyword>
<dbReference type="Gene3D" id="3.30.10.20">
    <property type="match status" value="3"/>
</dbReference>